<feature type="domain" description="3-octaprenyl-4-hydroxybenzoate carboxy-lyase-like Rift-related" evidence="1">
    <location>
        <begin position="91"/>
        <end position="280"/>
    </location>
</feature>
<dbReference type="Proteomes" id="UP000316639">
    <property type="component" value="Unassembled WGS sequence"/>
</dbReference>
<dbReference type="PANTHER" id="PTHR30108:SF17">
    <property type="entry name" value="FERULIC ACID DECARBOXYLASE 1"/>
    <property type="match status" value="1"/>
</dbReference>
<organism evidence="3 4">
    <name type="scientific">Lentzea tibetensis</name>
    <dbReference type="NCBI Taxonomy" id="2591470"/>
    <lineage>
        <taxon>Bacteria</taxon>
        <taxon>Bacillati</taxon>
        <taxon>Actinomycetota</taxon>
        <taxon>Actinomycetes</taxon>
        <taxon>Pseudonocardiales</taxon>
        <taxon>Pseudonocardiaceae</taxon>
        <taxon>Lentzea</taxon>
    </lineage>
</organism>
<accession>A0A563EMJ6</accession>
<gene>
    <name evidence="3" type="ORF">FKR81_27980</name>
</gene>
<dbReference type="GO" id="GO:0005737">
    <property type="term" value="C:cytoplasm"/>
    <property type="evidence" value="ECO:0007669"/>
    <property type="project" value="TreeGrafter"/>
</dbReference>
<protein>
    <submittedName>
        <fullName evidence="3">UbiD family decarboxylase</fullName>
    </submittedName>
</protein>
<evidence type="ECO:0000259" key="2">
    <source>
        <dbReference type="Pfam" id="PF20696"/>
    </source>
</evidence>
<dbReference type="RefSeq" id="WP_146356151.1">
    <property type="nucleotide sequence ID" value="NZ_VOBR01000020.1"/>
</dbReference>
<keyword evidence="4" id="KW-1185">Reference proteome</keyword>
<dbReference type="GO" id="GO:0016831">
    <property type="term" value="F:carboxy-lyase activity"/>
    <property type="evidence" value="ECO:0007669"/>
    <property type="project" value="InterPro"/>
</dbReference>
<evidence type="ECO:0000259" key="1">
    <source>
        <dbReference type="Pfam" id="PF01977"/>
    </source>
</evidence>
<evidence type="ECO:0000313" key="4">
    <source>
        <dbReference type="Proteomes" id="UP000316639"/>
    </source>
</evidence>
<dbReference type="Pfam" id="PF20696">
    <property type="entry name" value="UbiD_C"/>
    <property type="match status" value="1"/>
</dbReference>
<dbReference type="AlphaFoldDB" id="A0A563EMJ6"/>
<evidence type="ECO:0000313" key="3">
    <source>
        <dbReference type="EMBL" id="TWP48435.1"/>
    </source>
</evidence>
<dbReference type="InterPro" id="IPR049381">
    <property type="entry name" value="UbiD-like_C"/>
</dbReference>
<dbReference type="Gene3D" id="3.40.1670.10">
    <property type="entry name" value="UbiD C-terminal domain-like"/>
    <property type="match status" value="1"/>
</dbReference>
<name>A0A563EMJ6_9PSEU</name>
<dbReference type="PANTHER" id="PTHR30108">
    <property type="entry name" value="3-OCTAPRENYL-4-HYDROXYBENZOATE CARBOXY-LYASE-RELATED"/>
    <property type="match status" value="1"/>
</dbReference>
<dbReference type="Pfam" id="PF01977">
    <property type="entry name" value="UbiD"/>
    <property type="match status" value="1"/>
</dbReference>
<feature type="domain" description="3-octaprenyl-4-hydroxybenzoate carboxy-lyase-like C-terminal" evidence="2">
    <location>
        <begin position="303"/>
        <end position="408"/>
    </location>
</feature>
<reference evidence="3 4" key="1">
    <citation type="submission" date="2019-07" db="EMBL/GenBank/DDBJ databases">
        <title>Lentzea xizangensis sp. nov., isolated from Qinghai-Tibetan Plateau Soils.</title>
        <authorList>
            <person name="Huang J."/>
        </authorList>
    </citation>
    <scope>NUCLEOTIDE SEQUENCE [LARGE SCALE GENOMIC DNA]</scope>
    <source>
        <strain evidence="3 4">FXJ1.1311</strain>
    </source>
</reference>
<dbReference type="SUPFAM" id="SSF143968">
    <property type="entry name" value="UbiD C-terminal domain-like"/>
    <property type="match status" value="1"/>
</dbReference>
<dbReference type="SUPFAM" id="SSF50475">
    <property type="entry name" value="FMN-binding split barrel"/>
    <property type="match status" value="1"/>
</dbReference>
<comment type="caution">
    <text evidence="3">The sequence shown here is derived from an EMBL/GenBank/DDBJ whole genome shotgun (WGS) entry which is preliminary data.</text>
</comment>
<proteinExistence type="predicted"/>
<dbReference type="EMBL" id="VOBR01000020">
    <property type="protein sequence ID" value="TWP48435.1"/>
    <property type="molecule type" value="Genomic_DNA"/>
</dbReference>
<dbReference type="InterPro" id="IPR002830">
    <property type="entry name" value="UbiD"/>
</dbReference>
<dbReference type="InterPro" id="IPR048304">
    <property type="entry name" value="UbiD_Rift_dom"/>
</dbReference>
<sequence>MTGLRSLLPDLLVHSAPLPVDRIGADFAARFAGVPATSSACAEPAVLYPVTGSDIPVLLGMYGCEERVRGWLPGGAADLVERAVAPEHVVDPPCQQAKSQLSALPVLRTTPRDAGPYITMGVVHAHDPETGESALSVHRMLVLSADRLAIWMVPGRQLLAMHRRLGRLPVSVNIGAPPAAMVASALSSAVLPDGVGKLDVAGALAGAPLTVADGISQPVRVLASAEIVLEGYLSDEVADEGAGVSLPEFLGYDGDTRSGLPVLTVTAVTTRRDPVYQAVIGPGREQSVILGLAGALSVALCGDPALADLHFPAAGGGMLTLFASVRPNSDLASAARRIFDRHRFVKLIVFTDTDVDIRCAEDVWWAVTTRANLGADCTTFDGYQPLAMDPSQAPGWRPGGTGRTFIDATSAHPVRRSFA</sequence>
<dbReference type="OrthoDB" id="9809841at2"/>